<keyword evidence="3" id="KW-1185">Reference proteome</keyword>
<dbReference type="EMBL" id="JBHFQA010000006">
    <property type="protein sequence ID" value="KAL2098396.1"/>
    <property type="molecule type" value="Genomic_DNA"/>
</dbReference>
<dbReference type="AlphaFoldDB" id="A0ABD1KGQ3"/>
<name>A0ABD1KGQ3_9TELE</name>
<proteinExistence type="predicted"/>
<accession>A0ABD1KGQ3</accession>
<gene>
    <name evidence="2" type="ORF">ACEWY4_007603</name>
</gene>
<evidence type="ECO:0000259" key="1">
    <source>
        <dbReference type="Pfam" id="PF20478"/>
    </source>
</evidence>
<sequence length="171" mass="20233">MEEEYEQEFEFVNQFDVPVPYNYEPLRQSQTVPGRINGHRREMELWSIENQWRVEQVSWCLCAQCEPMPSAIERVCCREIDQYRALLEKLDLPEDITCLTRHHGFSSVCLDRQYRYTGYRQVVRWAFGTLGRQIRKPIPACVVAAIRKQYPEEGGTYKGFEWPDLGEASFL</sequence>
<dbReference type="PANTHER" id="PTHR36981:SF1">
    <property type="entry name" value="P2X PURINORECEPTOR 7 INTRACELLULAR DOMAIN-CONTAINING PROTEIN"/>
    <property type="match status" value="1"/>
</dbReference>
<reference evidence="2 3" key="1">
    <citation type="submission" date="2024-09" db="EMBL/GenBank/DDBJ databases">
        <title>A chromosome-level genome assembly of Gray's grenadier anchovy, Coilia grayii.</title>
        <authorList>
            <person name="Fu Z."/>
        </authorList>
    </citation>
    <scope>NUCLEOTIDE SEQUENCE [LARGE SCALE GENOMIC DNA]</scope>
    <source>
        <strain evidence="2">G4</strain>
        <tissue evidence="2">Muscle</tissue>
    </source>
</reference>
<feature type="domain" description="P2X purinoreceptor 7 intracellular" evidence="1">
    <location>
        <begin position="41"/>
        <end position="161"/>
    </location>
</feature>
<dbReference type="Proteomes" id="UP001591681">
    <property type="component" value="Unassembled WGS sequence"/>
</dbReference>
<comment type="caution">
    <text evidence="2">The sequence shown here is derived from an EMBL/GenBank/DDBJ whole genome shotgun (WGS) entry which is preliminary data.</text>
</comment>
<evidence type="ECO:0000313" key="3">
    <source>
        <dbReference type="Proteomes" id="UP001591681"/>
    </source>
</evidence>
<organism evidence="2 3">
    <name type="scientific">Coilia grayii</name>
    <name type="common">Gray's grenadier anchovy</name>
    <dbReference type="NCBI Taxonomy" id="363190"/>
    <lineage>
        <taxon>Eukaryota</taxon>
        <taxon>Metazoa</taxon>
        <taxon>Chordata</taxon>
        <taxon>Craniata</taxon>
        <taxon>Vertebrata</taxon>
        <taxon>Euteleostomi</taxon>
        <taxon>Actinopterygii</taxon>
        <taxon>Neopterygii</taxon>
        <taxon>Teleostei</taxon>
        <taxon>Clupei</taxon>
        <taxon>Clupeiformes</taxon>
        <taxon>Clupeoidei</taxon>
        <taxon>Engraulidae</taxon>
        <taxon>Coilinae</taxon>
        <taxon>Coilia</taxon>
    </lineage>
</organism>
<dbReference type="PANTHER" id="PTHR36981">
    <property type="entry name" value="ZGC:195170"/>
    <property type="match status" value="1"/>
</dbReference>
<protein>
    <recommendedName>
        <fullName evidence="1">P2X purinoreceptor 7 intracellular domain-containing protein</fullName>
    </recommendedName>
</protein>
<evidence type="ECO:0000313" key="2">
    <source>
        <dbReference type="EMBL" id="KAL2098396.1"/>
    </source>
</evidence>
<dbReference type="InterPro" id="IPR046815">
    <property type="entry name" value="P2RX7_C"/>
</dbReference>
<dbReference type="Pfam" id="PF20478">
    <property type="entry name" value="P2RX7_C"/>
    <property type="match status" value="1"/>
</dbReference>